<gene>
    <name evidence="1" type="ORF">FOXB_17769</name>
</gene>
<evidence type="ECO:0000313" key="1">
    <source>
        <dbReference type="EMBL" id="EGU71725.1"/>
    </source>
</evidence>
<organism evidence="1">
    <name type="scientific">Fusarium oxysporum (strain Fo5176)</name>
    <name type="common">Fusarium vascular wilt</name>
    <dbReference type="NCBI Taxonomy" id="660025"/>
    <lineage>
        <taxon>Eukaryota</taxon>
        <taxon>Fungi</taxon>
        <taxon>Dikarya</taxon>
        <taxon>Ascomycota</taxon>
        <taxon>Pezizomycotina</taxon>
        <taxon>Sordariomycetes</taxon>
        <taxon>Hypocreomycetidae</taxon>
        <taxon>Hypocreales</taxon>
        <taxon>Nectriaceae</taxon>
        <taxon>Fusarium</taxon>
        <taxon>Fusarium oxysporum species complex</taxon>
    </lineage>
</organism>
<comment type="caution">
    <text evidence="1">The sequence shown here is derived from an EMBL/GenBank/DDBJ whole genome shotgun (WGS) entry which is preliminary data.</text>
</comment>
<proteinExistence type="predicted"/>
<reference evidence="1" key="1">
    <citation type="journal article" date="2012" name="Mol. Plant Microbe Interact.">
        <title>A highly conserved effector in Fusarium oxysporum is required for full virulence on Arabidopsis.</title>
        <authorList>
            <person name="Thatcher L.F."/>
            <person name="Gardiner D.M."/>
            <person name="Kazan K."/>
            <person name="Manners J."/>
        </authorList>
    </citation>
    <scope>NUCLEOTIDE SEQUENCE [LARGE SCALE GENOMIC DNA]</scope>
    <source>
        <strain evidence="1">Fo5176</strain>
    </source>
</reference>
<dbReference type="EMBL" id="AFQF01007790">
    <property type="protein sequence ID" value="EGU71725.1"/>
    <property type="molecule type" value="Genomic_DNA"/>
</dbReference>
<sequence>MLKSSTTLPHNKKAYKGLIKAIKDKRGGTNSIIRLRSSFSVYLV</sequence>
<accession>F9GGI5</accession>
<dbReference type="AlphaFoldDB" id="F9GGI5"/>
<name>F9GGI5_FUSOF</name>
<protein>
    <submittedName>
        <fullName evidence="1">Uncharacterized protein</fullName>
    </submittedName>
</protein>